<keyword evidence="2" id="KW-1185">Reference proteome</keyword>
<comment type="caution">
    <text evidence="1">The sequence shown here is derived from an EMBL/GenBank/DDBJ whole genome shotgun (WGS) entry which is preliminary data.</text>
</comment>
<protein>
    <recommendedName>
        <fullName evidence="3">GIY-YIG domain-containing protein</fullName>
    </recommendedName>
</protein>
<evidence type="ECO:0000313" key="1">
    <source>
        <dbReference type="EMBL" id="GEM77731.1"/>
    </source>
</evidence>
<sequence length="153" mass="17195">MRNVAIPKLLFSSWSYWADRSSLENISYPGVYALAITSDDLTGQKMSFENIVYIGMSNSLSGIKGRLNQLNRSINGGRGHSGGNTIRAHLGEYSGWKNDLDLYVSICPIICDVKRRSIEDLKLMGAVSYMEYEAFSLFRSKNPALIKPKYNKQ</sequence>
<dbReference type="OrthoDB" id="7063826at2"/>
<gene>
    <name evidence="1" type="ORF">VSA01S_38430</name>
</gene>
<dbReference type="RefSeq" id="WP_039983972.1">
    <property type="nucleotide sequence ID" value="NZ_BAOJ01000445.1"/>
</dbReference>
<dbReference type="AlphaFoldDB" id="A0A511QKB8"/>
<dbReference type="EMBL" id="BJXJ01000115">
    <property type="protein sequence ID" value="GEM77731.1"/>
    <property type="molecule type" value="Genomic_DNA"/>
</dbReference>
<name>A0A511QKB8_9VIBR</name>
<evidence type="ECO:0000313" key="2">
    <source>
        <dbReference type="Proteomes" id="UP000321922"/>
    </source>
</evidence>
<dbReference type="Proteomes" id="UP000321922">
    <property type="component" value="Unassembled WGS sequence"/>
</dbReference>
<reference evidence="1 2" key="1">
    <citation type="submission" date="2019-07" db="EMBL/GenBank/DDBJ databases">
        <title>Whole genome shotgun sequence of Vibrio sagamiensis NBRC 104589.</title>
        <authorList>
            <person name="Hosoyama A."/>
            <person name="Uohara A."/>
            <person name="Ohji S."/>
            <person name="Ichikawa N."/>
        </authorList>
    </citation>
    <scope>NUCLEOTIDE SEQUENCE [LARGE SCALE GENOMIC DNA]</scope>
    <source>
        <strain evidence="1 2">NBRC 104589</strain>
    </source>
</reference>
<accession>A0A511QKB8</accession>
<evidence type="ECO:0008006" key="3">
    <source>
        <dbReference type="Google" id="ProtNLM"/>
    </source>
</evidence>
<proteinExistence type="predicted"/>
<organism evidence="1 2">
    <name type="scientific">Vibrio sagamiensis NBRC 104589</name>
    <dbReference type="NCBI Taxonomy" id="1219064"/>
    <lineage>
        <taxon>Bacteria</taxon>
        <taxon>Pseudomonadati</taxon>
        <taxon>Pseudomonadota</taxon>
        <taxon>Gammaproteobacteria</taxon>
        <taxon>Vibrionales</taxon>
        <taxon>Vibrionaceae</taxon>
        <taxon>Vibrio</taxon>
    </lineage>
</organism>